<sequence>WGKVQRIDSDAGDMMRASKLGILRDDSRDDSWVWYEMLVDKNATRRNVAAEFQSHTFYRQLEHIYVVRFSKPCPELGLHELETTFIMALIRSCKCSDSEKIDGLDVHFYTVLGQQHVMDITLVQCLIGRVPCGQNKWAIIDRSSSLARAVYSEDDRESD</sequence>
<dbReference type="EMBL" id="JAUEPT010000025">
    <property type="protein sequence ID" value="KAK0442555.1"/>
    <property type="molecule type" value="Genomic_DNA"/>
</dbReference>
<evidence type="ECO:0000313" key="2">
    <source>
        <dbReference type="Proteomes" id="UP001175226"/>
    </source>
</evidence>
<gene>
    <name evidence="1" type="ORF">EV421DRAFT_1710618</name>
</gene>
<keyword evidence="2" id="KW-1185">Reference proteome</keyword>
<dbReference type="Proteomes" id="UP001175226">
    <property type="component" value="Unassembled WGS sequence"/>
</dbReference>
<evidence type="ECO:0000313" key="1">
    <source>
        <dbReference type="EMBL" id="KAK0442555.1"/>
    </source>
</evidence>
<comment type="caution">
    <text evidence="1">The sequence shown here is derived from an EMBL/GenBank/DDBJ whole genome shotgun (WGS) entry which is preliminary data.</text>
</comment>
<feature type="non-terminal residue" evidence="1">
    <location>
        <position position="1"/>
    </location>
</feature>
<organism evidence="1 2">
    <name type="scientific">Armillaria borealis</name>
    <dbReference type="NCBI Taxonomy" id="47425"/>
    <lineage>
        <taxon>Eukaryota</taxon>
        <taxon>Fungi</taxon>
        <taxon>Dikarya</taxon>
        <taxon>Basidiomycota</taxon>
        <taxon>Agaricomycotina</taxon>
        <taxon>Agaricomycetes</taxon>
        <taxon>Agaricomycetidae</taxon>
        <taxon>Agaricales</taxon>
        <taxon>Marasmiineae</taxon>
        <taxon>Physalacriaceae</taxon>
        <taxon>Armillaria</taxon>
    </lineage>
</organism>
<protein>
    <submittedName>
        <fullName evidence="1">Uncharacterized protein</fullName>
    </submittedName>
</protein>
<name>A0AA39JGV8_9AGAR</name>
<proteinExistence type="predicted"/>
<accession>A0AA39JGV8</accession>
<dbReference type="AlphaFoldDB" id="A0AA39JGV8"/>
<reference evidence="1" key="1">
    <citation type="submission" date="2023-06" db="EMBL/GenBank/DDBJ databases">
        <authorList>
            <consortium name="Lawrence Berkeley National Laboratory"/>
            <person name="Ahrendt S."/>
            <person name="Sahu N."/>
            <person name="Indic B."/>
            <person name="Wong-Bajracharya J."/>
            <person name="Merenyi Z."/>
            <person name="Ke H.-M."/>
            <person name="Monk M."/>
            <person name="Kocsube S."/>
            <person name="Drula E."/>
            <person name="Lipzen A."/>
            <person name="Balint B."/>
            <person name="Henrissat B."/>
            <person name="Andreopoulos B."/>
            <person name="Martin F.M."/>
            <person name="Harder C.B."/>
            <person name="Rigling D."/>
            <person name="Ford K.L."/>
            <person name="Foster G.D."/>
            <person name="Pangilinan J."/>
            <person name="Papanicolaou A."/>
            <person name="Barry K."/>
            <person name="LaButti K."/>
            <person name="Viragh M."/>
            <person name="Koriabine M."/>
            <person name="Yan M."/>
            <person name="Riley R."/>
            <person name="Champramary S."/>
            <person name="Plett K.L."/>
            <person name="Tsai I.J."/>
            <person name="Slot J."/>
            <person name="Sipos G."/>
            <person name="Plett J."/>
            <person name="Nagy L.G."/>
            <person name="Grigoriev I.V."/>
        </authorList>
    </citation>
    <scope>NUCLEOTIDE SEQUENCE</scope>
    <source>
        <strain evidence="1">FPL87.14</strain>
    </source>
</reference>